<dbReference type="InterPro" id="IPR003018">
    <property type="entry name" value="GAF"/>
</dbReference>
<dbReference type="InterPro" id="IPR029016">
    <property type="entry name" value="GAF-like_dom_sf"/>
</dbReference>
<keyword evidence="3" id="KW-1185">Reference proteome</keyword>
<gene>
    <name evidence="2" type="ORF">J2X04_002192</name>
</gene>
<comment type="caution">
    <text evidence="2">The sequence shown here is derived from an EMBL/GenBank/DDBJ whole genome shotgun (WGS) entry which is preliminary data.</text>
</comment>
<dbReference type="SMART" id="SM00065">
    <property type="entry name" value="GAF"/>
    <property type="match status" value="1"/>
</dbReference>
<dbReference type="Pfam" id="PF00990">
    <property type="entry name" value="GGDEF"/>
    <property type="match status" value="1"/>
</dbReference>
<reference evidence="2 3" key="1">
    <citation type="submission" date="2023-07" db="EMBL/GenBank/DDBJ databases">
        <title>Sorghum-associated microbial communities from plants grown in Nebraska, USA.</title>
        <authorList>
            <person name="Schachtman D."/>
        </authorList>
    </citation>
    <scope>NUCLEOTIDE SEQUENCE [LARGE SCALE GENOMIC DNA]</scope>
    <source>
        <strain evidence="2 3">BE187</strain>
    </source>
</reference>
<dbReference type="Proteomes" id="UP001267878">
    <property type="component" value="Unassembled WGS sequence"/>
</dbReference>
<protein>
    <submittedName>
        <fullName evidence="2">Diguanylate cyclase (GGDEF)-like protein</fullName>
    </submittedName>
</protein>
<dbReference type="EMBL" id="JAVDVW010000002">
    <property type="protein sequence ID" value="MDR7099811.1"/>
    <property type="molecule type" value="Genomic_DNA"/>
</dbReference>
<dbReference type="PANTHER" id="PTHR46663:SF2">
    <property type="entry name" value="GGDEF DOMAIN-CONTAINING PROTEIN"/>
    <property type="match status" value="1"/>
</dbReference>
<dbReference type="Gene3D" id="3.30.450.40">
    <property type="match status" value="1"/>
</dbReference>
<dbReference type="SUPFAM" id="SSF55073">
    <property type="entry name" value="Nucleotide cyclase"/>
    <property type="match status" value="1"/>
</dbReference>
<evidence type="ECO:0000259" key="1">
    <source>
        <dbReference type="PROSITE" id="PS50887"/>
    </source>
</evidence>
<feature type="domain" description="GGDEF" evidence="1">
    <location>
        <begin position="204"/>
        <end position="336"/>
    </location>
</feature>
<dbReference type="InterPro" id="IPR000160">
    <property type="entry name" value="GGDEF_dom"/>
</dbReference>
<dbReference type="RefSeq" id="WP_310054237.1">
    <property type="nucleotide sequence ID" value="NZ_JAVDVW010000002.1"/>
</dbReference>
<proteinExistence type="predicted"/>
<dbReference type="PROSITE" id="PS50887">
    <property type="entry name" value="GGDEF"/>
    <property type="match status" value="1"/>
</dbReference>
<name>A0ABU1VQR4_9GAMM</name>
<dbReference type="InterPro" id="IPR052163">
    <property type="entry name" value="DGC-Regulatory_Protein"/>
</dbReference>
<dbReference type="Pfam" id="PF13185">
    <property type="entry name" value="GAF_2"/>
    <property type="match status" value="1"/>
</dbReference>
<dbReference type="SUPFAM" id="SSF55781">
    <property type="entry name" value="GAF domain-like"/>
    <property type="match status" value="1"/>
</dbReference>
<dbReference type="InterPro" id="IPR043128">
    <property type="entry name" value="Rev_trsase/Diguanyl_cyclase"/>
</dbReference>
<evidence type="ECO:0000313" key="2">
    <source>
        <dbReference type="EMBL" id="MDR7099811.1"/>
    </source>
</evidence>
<dbReference type="CDD" id="cd01949">
    <property type="entry name" value="GGDEF"/>
    <property type="match status" value="1"/>
</dbReference>
<dbReference type="NCBIfam" id="TIGR00254">
    <property type="entry name" value="GGDEF"/>
    <property type="match status" value="1"/>
</dbReference>
<dbReference type="SMART" id="SM00267">
    <property type="entry name" value="GGDEF"/>
    <property type="match status" value="1"/>
</dbReference>
<accession>A0ABU1VQR4</accession>
<sequence>MPPVDANPRLLEVIRTQTEIARLGHDLGSVMDLVAERTQQLTGADGAVVELAEDADMVYRAATGSATAHLGMRLARDNSLSGLCIAAGAPLNCVDSETDSRVNVEACRKIGLRSMIVVPLHHHNTVVGVLKVLSSRPNKFDDDDLHLLGLMSGLIAAAMFHATRLGASELFIQATHDALTGLPNRALFFERLQLCLAQARRENRRFGVLNLDMDGLKQINDNLGHRAGDAALQAFATRLRQCARAVDTVARVGGDEFAVILSQVESRDVAATCVQRYADAIRREGFAFENTPLPLDASIGQALYPDDAEDLASLLDRADQAMYATKRAKKAALAGA</sequence>
<evidence type="ECO:0000313" key="3">
    <source>
        <dbReference type="Proteomes" id="UP001267878"/>
    </source>
</evidence>
<dbReference type="PANTHER" id="PTHR46663">
    <property type="entry name" value="DIGUANYLATE CYCLASE DGCT-RELATED"/>
    <property type="match status" value="1"/>
</dbReference>
<dbReference type="Gene3D" id="3.30.70.270">
    <property type="match status" value="1"/>
</dbReference>
<dbReference type="InterPro" id="IPR029787">
    <property type="entry name" value="Nucleotide_cyclase"/>
</dbReference>
<organism evidence="2 3">
    <name type="scientific">Agrilutibacter niabensis</name>
    <dbReference type="NCBI Taxonomy" id="380628"/>
    <lineage>
        <taxon>Bacteria</taxon>
        <taxon>Pseudomonadati</taxon>
        <taxon>Pseudomonadota</taxon>
        <taxon>Gammaproteobacteria</taxon>
        <taxon>Lysobacterales</taxon>
        <taxon>Lysobacteraceae</taxon>
        <taxon>Agrilutibacter</taxon>
    </lineage>
</organism>